<keyword evidence="1" id="KW-0732">Signal</keyword>
<organism evidence="3 4">
    <name type="scientific">Chryseolinea soli</name>
    <dbReference type="NCBI Taxonomy" id="2321403"/>
    <lineage>
        <taxon>Bacteria</taxon>
        <taxon>Pseudomonadati</taxon>
        <taxon>Bacteroidota</taxon>
        <taxon>Cytophagia</taxon>
        <taxon>Cytophagales</taxon>
        <taxon>Fulvivirgaceae</taxon>
        <taxon>Chryseolinea</taxon>
    </lineage>
</organism>
<feature type="domain" description="Alginate export" evidence="2">
    <location>
        <begin position="25"/>
        <end position="429"/>
    </location>
</feature>
<evidence type="ECO:0000313" key="3">
    <source>
        <dbReference type="EMBL" id="AYB34361.1"/>
    </source>
</evidence>
<dbReference type="AlphaFoldDB" id="A0A385SVN5"/>
<protein>
    <recommendedName>
        <fullName evidence="2">Alginate export domain-containing protein</fullName>
    </recommendedName>
</protein>
<dbReference type="SUPFAM" id="SSF56935">
    <property type="entry name" value="Porins"/>
    <property type="match status" value="1"/>
</dbReference>
<feature type="chain" id="PRO_5017239664" description="Alginate export domain-containing protein" evidence="1">
    <location>
        <begin position="24"/>
        <end position="461"/>
    </location>
</feature>
<evidence type="ECO:0000313" key="4">
    <source>
        <dbReference type="Proteomes" id="UP000266183"/>
    </source>
</evidence>
<dbReference type="KEGG" id="chk:D4L85_28960"/>
<accession>A0A385SVN5</accession>
<proteinExistence type="predicted"/>
<dbReference type="Pfam" id="PF13372">
    <property type="entry name" value="Alginate_exp"/>
    <property type="match status" value="1"/>
</dbReference>
<dbReference type="OrthoDB" id="1070463at2"/>
<feature type="signal peptide" evidence="1">
    <location>
        <begin position="1"/>
        <end position="23"/>
    </location>
</feature>
<name>A0A385SVN5_9BACT</name>
<keyword evidence="4" id="KW-1185">Reference proteome</keyword>
<reference evidence="4" key="1">
    <citation type="submission" date="2018-09" db="EMBL/GenBank/DDBJ databases">
        <title>Chryseolinea sp. KIS68-18 isolated from soil.</title>
        <authorList>
            <person name="Weon H.-Y."/>
            <person name="Kwon S.-W."/>
            <person name="Lee S.A."/>
        </authorList>
    </citation>
    <scope>NUCLEOTIDE SEQUENCE [LARGE SCALE GENOMIC DNA]</scope>
    <source>
        <strain evidence="4">KIS68-18</strain>
    </source>
</reference>
<gene>
    <name evidence="3" type="ORF">D4L85_28960</name>
</gene>
<evidence type="ECO:0000259" key="2">
    <source>
        <dbReference type="Pfam" id="PF13372"/>
    </source>
</evidence>
<evidence type="ECO:0000256" key="1">
    <source>
        <dbReference type="SAM" id="SignalP"/>
    </source>
</evidence>
<dbReference type="EMBL" id="CP032382">
    <property type="protein sequence ID" value="AYB34361.1"/>
    <property type="molecule type" value="Genomic_DNA"/>
</dbReference>
<sequence>MRKFYFIITLLAASFGVTTTLRAQVTLSGQLRTRTEFRDGQGTPSVRDTVPAIFTSQRTRVNVGYTGYRFKVYASLQDVRVWGQDASTINRNTTDAYDGFMVHEAWAEISLLDTGSVIKNFTLKIGRQELVYDDVRLLGNLDWLQQARRHDAALLKFENKGWTLHAGAAFNQNAERKSNTAYNGVPVGYTAGTNGIGVMYKSMQFLYAAKKLSFGTVSFLAFKDDFSKFHFAATDVEKKTPIYDQGVWSRYTLGSHFTGTVLKKIALTADGFYQGGHYREGTSLDEYFLSLAALYAVTPKFSVGPGVDITSGNNGSDPTKKYQRFDPLYGTPHKFWGFMDYFYVADGFGANGLVDTYLRSRYKVKDNLSLSLDAHQFALPHAVTDESGALLSKTLGTEVDFVFNYGLTKIINIEGGYSLMSSTATMTSAKVKNVKNASDFSQWAYVMLSIRPEGILDKKTK</sequence>
<dbReference type="InterPro" id="IPR025388">
    <property type="entry name" value="Alginate_export_dom"/>
</dbReference>
<dbReference type="RefSeq" id="WP_119757621.1">
    <property type="nucleotide sequence ID" value="NZ_CP032382.1"/>
</dbReference>
<dbReference type="Proteomes" id="UP000266183">
    <property type="component" value="Chromosome"/>
</dbReference>